<evidence type="ECO:0000313" key="2">
    <source>
        <dbReference type="EMBL" id="CAD8650918.1"/>
    </source>
</evidence>
<name>A0A7S0QST9_9CHLO</name>
<protein>
    <submittedName>
        <fullName evidence="2">Uncharacterized protein</fullName>
    </submittedName>
</protein>
<sequence>MMAEYLVAECWIGPTVAGLTASLAEAGVAGTAQGAFSTLAAVGNIAPVVIGGMVSAEGVGGLGLWANTSLGDSMTAVICSSYVISGVLFGMAALSFRTPAAAKGADR</sequence>
<keyword evidence="1" id="KW-1133">Transmembrane helix</keyword>
<evidence type="ECO:0000256" key="1">
    <source>
        <dbReference type="SAM" id="Phobius"/>
    </source>
</evidence>
<organism evidence="2">
    <name type="scientific">Pyramimonas obovata</name>
    <dbReference type="NCBI Taxonomy" id="1411642"/>
    <lineage>
        <taxon>Eukaryota</taxon>
        <taxon>Viridiplantae</taxon>
        <taxon>Chlorophyta</taxon>
        <taxon>Pyramimonadophyceae</taxon>
        <taxon>Pyramimonadales</taxon>
        <taxon>Pyramimonadaceae</taxon>
        <taxon>Pyramimonas</taxon>
        <taxon>Pyramimonas incertae sedis</taxon>
    </lineage>
</organism>
<reference evidence="2" key="1">
    <citation type="submission" date="2021-01" db="EMBL/GenBank/DDBJ databases">
        <authorList>
            <person name="Corre E."/>
            <person name="Pelletier E."/>
            <person name="Niang G."/>
            <person name="Scheremetjew M."/>
            <person name="Finn R."/>
            <person name="Kale V."/>
            <person name="Holt S."/>
            <person name="Cochrane G."/>
            <person name="Meng A."/>
            <person name="Brown T."/>
            <person name="Cohen L."/>
        </authorList>
    </citation>
    <scope>NUCLEOTIDE SEQUENCE</scope>
    <source>
        <strain evidence="2">CCMP722</strain>
    </source>
</reference>
<proteinExistence type="predicted"/>
<feature type="transmembrane region" description="Helical" evidence="1">
    <location>
        <begin position="74"/>
        <end position="94"/>
    </location>
</feature>
<dbReference type="AlphaFoldDB" id="A0A7S0QST9"/>
<dbReference type="EMBL" id="HBFA01003474">
    <property type="protein sequence ID" value="CAD8650918.1"/>
    <property type="molecule type" value="Transcribed_RNA"/>
</dbReference>
<keyword evidence="1" id="KW-0812">Transmembrane</keyword>
<gene>
    <name evidence="2" type="ORF">POBO1169_LOCUS1740</name>
</gene>
<keyword evidence="1" id="KW-0472">Membrane</keyword>
<accession>A0A7S0QST9</accession>